<accession>A0A8K0NTE7</accession>
<reference evidence="1" key="1">
    <citation type="submission" date="2013-04" db="EMBL/GenBank/DDBJ databases">
        <authorList>
            <person name="Qu J."/>
            <person name="Murali S.C."/>
            <person name="Bandaranaike D."/>
            <person name="Bellair M."/>
            <person name="Blankenburg K."/>
            <person name="Chao H."/>
            <person name="Dinh H."/>
            <person name="Doddapaneni H."/>
            <person name="Downs B."/>
            <person name="Dugan-Rocha S."/>
            <person name="Elkadiri S."/>
            <person name="Gnanaolivu R.D."/>
            <person name="Hernandez B."/>
            <person name="Javaid M."/>
            <person name="Jayaseelan J.C."/>
            <person name="Lee S."/>
            <person name="Li M."/>
            <person name="Ming W."/>
            <person name="Munidasa M."/>
            <person name="Muniz J."/>
            <person name="Nguyen L."/>
            <person name="Ongeri F."/>
            <person name="Osuji N."/>
            <person name="Pu L.-L."/>
            <person name="Puazo M."/>
            <person name="Qu C."/>
            <person name="Quiroz J."/>
            <person name="Raj R."/>
            <person name="Weissenberger G."/>
            <person name="Xin Y."/>
            <person name="Zou X."/>
            <person name="Han Y."/>
            <person name="Richards S."/>
            <person name="Worley K."/>
            <person name="Muzny D."/>
            <person name="Gibbs R."/>
        </authorList>
    </citation>
    <scope>NUCLEOTIDE SEQUENCE</scope>
    <source>
        <strain evidence="1">Sampled in the wild</strain>
    </source>
</reference>
<sequence length="91" mass="10186">MSNPSTARNDEIIAQVQVIIHADRHQSVVDVAGICMTMQHVCQHLVHKNLSPEERMLLSGNNIATVDADPTLLDRLITGDETWCYLYDPQS</sequence>
<dbReference type="OrthoDB" id="6760456at2759"/>
<keyword evidence="2" id="KW-1185">Reference proteome</keyword>
<name>A0A8K0NTE7_LADFU</name>
<comment type="caution">
    <text evidence="1">The sequence shown here is derived from an EMBL/GenBank/DDBJ whole genome shotgun (WGS) entry which is preliminary data.</text>
</comment>
<organism evidence="1 2">
    <name type="scientific">Ladona fulva</name>
    <name type="common">Scarce chaser dragonfly</name>
    <name type="synonym">Libellula fulva</name>
    <dbReference type="NCBI Taxonomy" id="123851"/>
    <lineage>
        <taxon>Eukaryota</taxon>
        <taxon>Metazoa</taxon>
        <taxon>Ecdysozoa</taxon>
        <taxon>Arthropoda</taxon>
        <taxon>Hexapoda</taxon>
        <taxon>Insecta</taxon>
        <taxon>Pterygota</taxon>
        <taxon>Palaeoptera</taxon>
        <taxon>Odonata</taxon>
        <taxon>Epiprocta</taxon>
        <taxon>Anisoptera</taxon>
        <taxon>Libelluloidea</taxon>
        <taxon>Libellulidae</taxon>
        <taxon>Ladona</taxon>
    </lineage>
</organism>
<proteinExistence type="predicted"/>
<protein>
    <submittedName>
        <fullName evidence="1">Uncharacterized protein</fullName>
    </submittedName>
</protein>
<dbReference type="AlphaFoldDB" id="A0A8K0NTE7"/>
<evidence type="ECO:0000313" key="1">
    <source>
        <dbReference type="EMBL" id="KAG8224000.1"/>
    </source>
</evidence>
<dbReference type="EMBL" id="KZ308182">
    <property type="protein sequence ID" value="KAG8224000.1"/>
    <property type="molecule type" value="Genomic_DNA"/>
</dbReference>
<reference evidence="1" key="2">
    <citation type="submission" date="2017-10" db="EMBL/GenBank/DDBJ databases">
        <title>Ladona fulva Genome sequencing and assembly.</title>
        <authorList>
            <person name="Murali S."/>
            <person name="Richards S."/>
            <person name="Bandaranaike D."/>
            <person name="Bellair M."/>
            <person name="Blankenburg K."/>
            <person name="Chao H."/>
            <person name="Dinh H."/>
            <person name="Doddapaneni H."/>
            <person name="Dugan-Rocha S."/>
            <person name="Elkadiri S."/>
            <person name="Gnanaolivu R."/>
            <person name="Hernandez B."/>
            <person name="Skinner E."/>
            <person name="Javaid M."/>
            <person name="Lee S."/>
            <person name="Li M."/>
            <person name="Ming W."/>
            <person name="Munidasa M."/>
            <person name="Muniz J."/>
            <person name="Nguyen L."/>
            <person name="Hughes D."/>
            <person name="Osuji N."/>
            <person name="Pu L.-L."/>
            <person name="Puazo M."/>
            <person name="Qu C."/>
            <person name="Quiroz J."/>
            <person name="Raj R."/>
            <person name="Weissenberger G."/>
            <person name="Xin Y."/>
            <person name="Zou X."/>
            <person name="Han Y."/>
            <person name="Worley K."/>
            <person name="Muzny D."/>
            <person name="Gibbs R."/>
        </authorList>
    </citation>
    <scope>NUCLEOTIDE SEQUENCE</scope>
    <source>
        <strain evidence="1">Sampled in the wild</strain>
    </source>
</reference>
<dbReference type="Proteomes" id="UP000792457">
    <property type="component" value="Unassembled WGS sequence"/>
</dbReference>
<evidence type="ECO:0000313" key="2">
    <source>
        <dbReference type="Proteomes" id="UP000792457"/>
    </source>
</evidence>
<gene>
    <name evidence="1" type="ORF">J437_LFUL018135</name>
</gene>